<reference evidence="1 3" key="1">
    <citation type="submission" date="2016-12" db="EMBL/GenBank/DDBJ databases">
        <title>The new phylogeny of genus Mycobacterium.</title>
        <authorList>
            <person name="Tortoli E."/>
            <person name="Trovato A."/>
            <person name="Cirillo D.M."/>
        </authorList>
    </citation>
    <scope>NUCLEOTIDE SEQUENCE [LARGE SCALE GENOMIC DNA]</scope>
    <source>
        <strain evidence="1 3">DSM 44942</strain>
    </source>
</reference>
<dbReference type="EMBL" id="MVHH01000087">
    <property type="protein sequence ID" value="OQZ91076.1"/>
    <property type="molecule type" value="Genomic_DNA"/>
</dbReference>
<protein>
    <recommendedName>
        <fullName evidence="5">PE-PGRS family protein</fullName>
    </recommendedName>
</protein>
<dbReference type="AlphaFoldDB" id="A0A5C7XYW3"/>
<comment type="caution">
    <text evidence="2">The sequence shown here is derived from an EMBL/GenBank/DDBJ whole genome shotgun (WGS) entry which is preliminary data.</text>
</comment>
<dbReference type="Proteomes" id="UP000192327">
    <property type="component" value="Unassembled WGS sequence"/>
</dbReference>
<sequence length="323" mass="33614">MDLTTRPLITAGLTAIGVGLIAAAPAAPVPSIPPPAVQLAAESDFFTLWAEVLDRAFTNAVNLGTELITPPLPILQQVVTNQIGFLQDFLQNPADIFAIVGQMWDNLVAGLNAPFDQPDLSSLDQVQTLAYYSLSALMSTIVPDNPELGQWLLDFSTTDLSGWLIGLAGTVVSPWVELSGSIDDIVEAVRDSDWLGALTETLNIPAHMLDGLLNGAGPLDLTALAQDLDLPVISIRSLELELPGLLSDGGSIFGSVSGLICSFTIPITGGCGVPINMVGSESGPLGSLIDLGHTIAQALGWDGTGNPLDALFDGPVMAELATP</sequence>
<dbReference type="OrthoDB" id="4370634at2"/>
<name>A0A5C7XYW3_9MYCO</name>
<dbReference type="EMBL" id="SSGD01000081">
    <property type="protein sequence ID" value="TXI54699.1"/>
    <property type="molecule type" value="Genomic_DNA"/>
</dbReference>
<dbReference type="NCBIfam" id="NF033942">
    <property type="entry name" value="GjpA"/>
    <property type="match status" value="1"/>
</dbReference>
<dbReference type="InterPro" id="IPR049934">
    <property type="entry name" value="GjpA-like"/>
</dbReference>
<accession>A0A5C7XYW3</accession>
<dbReference type="Proteomes" id="UP000321797">
    <property type="component" value="Unassembled WGS sequence"/>
</dbReference>
<reference evidence="2 4" key="2">
    <citation type="submission" date="2018-09" db="EMBL/GenBank/DDBJ databases">
        <title>Metagenome Assembled Genomes from an Advanced Water Purification Facility.</title>
        <authorList>
            <person name="Stamps B.W."/>
            <person name="Spear J.R."/>
        </authorList>
    </citation>
    <scope>NUCLEOTIDE SEQUENCE [LARGE SCALE GENOMIC DNA]</scope>
    <source>
        <strain evidence="2">Bin_29_2</strain>
    </source>
</reference>
<dbReference type="RefSeq" id="WP_052751507.1">
    <property type="nucleotide sequence ID" value="NZ_JACKUJ010000017.1"/>
</dbReference>
<evidence type="ECO:0000313" key="3">
    <source>
        <dbReference type="Proteomes" id="UP000192327"/>
    </source>
</evidence>
<evidence type="ECO:0000313" key="1">
    <source>
        <dbReference type="EMBL" id="OQZ91076.1"/>
    </source>
</evidence>
<evidence type="ECO:0000313" key="2">
    <source>
        <dbReference type="EMBL" id="TXI54699.1"/>
    </source>
</evidence>
<evidence type="ECO:0008006" key="5">
    <source>
        <dbReference type="Google" id="ProtNLM"/>
    </source>
</evidence>
<gene>
    <name evidence="1" type="ORF">BST15_20320</name>
    <name evidence="2" type="ORF">E6Q54_13985</name>
</gene>
<evidence type="ECO:0000313" key="4">
    <source>
        <dbReference type="Proteomes" id="UP000321797"/>
    </source>
</evidence>
<keyword evidence="3" id="KW-1185">Reference proteome</keyword>
<proteinExistence type="predicted"/>
<organism evidence="2 4">
    <name type="scientific">Mycolicibacter arupensis</name>
    <dbReference type="NCBI Taxonomy" id="342002"/>
    <lineage>
        <taxon>Bacteria</taxon>
        <taxon>Bacillati</taxon>
        <taxon>Actinomycetota</taxon>
        <taxon>Actinomycetes</taxon>
        <taxon>Mycobacteriales</taxon>
        <taxon>Mycobacteriaceae</taxon>
        <taxon>Mycolicibacter</taxon>
    </lineage>
</organism>